<name>A0A3A2ZME9_9EURO</name>
<evidence type="ECO:0000256" key="9">
    <source>
        <dbReference type="ARBA" id="ARBA00023136"/>
    </source>
</evidence>
<keyword evidence="3" id="KW-0444">Lipid biosynthesis</keyword>
<keyword evidence="8" id="KW-0443">Lipid metabolism</keyword>
<keyword evidence="10" id="KW-1207">Sterol metabolism</keyword>
<dbReference type="OrthoDB" id="58557at2759"/>
<feature type="transmembrane region" description="Helical" evidence="14">
    <location>
        <begin position="59"/>
        <end position="78"/>
    </location>
</feature>
<keyword evidence="4 13" id="KW-0812">Transmembrane</keyword>
<evidence type="ECO:0000313" key="17">
    <source>
        <dbReference type="Proteomes" id="UP000266188"/>
    </source>
</evidence>
<dbReference type="EMBL" id="MVGC01000082">
    <property type="protein sequence ID" value="RJE24399.1"/>
    <property type="molecule type" value="Genomic_DNA"/>
</dbReference>
<comment type="caution">
    <text evidence="16">The sequence shown here is derived from an EMBL/GenBank/DDBJ whole genome shotgun (WGS) entry which is preliminary data.</text>
</comment>
<evidence type="ECO:0000256" key="6">
    <source>
        <dbReference type="ARBA" id="ARBA00022989"/>
    </source>
</evidence>
<gene>
    <name evidence="16" type="ORF">PHISCL_03253</name>
</gene>
<sequence length="126" mass="13783">MATHPYYPLDAQIPGYSPNESPLLTILATAAAASAALLGITLAISFLRPNLSKADRFAILWFVLSGSLHCFFEGYFILNHGHMGGAQDILGQLWKEYALSDSRYLTSDTLVLCMESITVVSRTLTK</sequence>
<keyword evidence="7" id="KW-0756">Sterol biosynthesis</keyword>
<evidence type="ECO:0000256" key="1">
    <source>
        <dbReference type="ARBA" id="ARBA00004141"/>
    </source>
</evidence>
<dbReference type="Proteomes" id="UP000266188">
    <property type="component" value="Unassembled WGS sequence"/>
</dbReference>
<dbReference type="PANTHER" id="PTHR14207">
    <property type="entry name" value="STEROL ISOMERASE"/>
    <property type="match status" value="1"/>
</dbReference>
<comment type="subcellular location">
    <subcellularLocation>
        <location evidence="1">Membrane</location>
        <topology evidence="1">Multi-pass membrane protein</topology>
    </subcellularLocation>
</comment>
<reference evidence="17" key="1">
    <citation type="submission" date="2017-02" db="EMBL/GenBank/DDBJ databases">
        <authorList>
            <person name="Tafer H."/>
            <person name="Lopandic K."/>
        </authorList>
    </citation>
    <scope>NUCLEOTIDE SEQUENCE [LARGE SCALE GENOMIC DNA]</scope>
    <source>
        <strain evidence="17">CBS 366.77</strain>
    </source>
</reference>
<evidence type="ECO:0000256" key="8">
    <source>
        <dbReference type="ARBA" id="ARBA00023098"/>
    </source>
</evidence>
<evidence type="ECO:0000256" key="12">
    <source>
        <dbReference type="ARBA" id="ARBA00023235"/>
    </source>
</evidence>
<dbReference type="GO" id="GO:0016020">
    <property type="term" value="C:membrane"/>
    <property type="evidence" value="ECO:0007669"/>
    <property type="project" value="UniProtKB-SubCell"/>
</dbReference>
<evidence type="ECO:0000256" key="7">
    <source>
        <dbReference type="ARBA" id="ARBA00023011"/>
    </source>
</evidence>
<evidence type="ECO:0000313" key="16">
    <source>
        <dbReference type="EMBL" id="RJE24399.1"/>
    </source>
</evidence>
<keyword evidence="9 13" id="KW-0472">Membrane</keyword>
<dbReference type="GO" id="GO:0005783">
    <property type="term" value="C:endoplasmic reticulum"/>
    <property type="evidence" value="ECO:0007669"/>
    <property type="project" value="TreeGrafter"/>
</dbReference>
<keyword evidence="17" id="KW-1185">Reference proteome</keyword>
<evidence type="ECO:0000256" key="2">
    <source>
        <dbReference type="ARBA" id="ARBA00008337"/>
    </source>
</evidence>
<dbReference type="GO" id="GO:0004769">
    <property type="term" value="F:steroid Delta-isomerase activity"/>
    <property type="evidence" value="ECO:0007669"/>
    <property type="project" value="TreeGrafter"/>
</dbReference>
<dbReference type="PANTHER" id="PTHR14207:SF0">
    <property type="entry name" value="3-BETA-HYDROXYSTEROID-DELTA(8),DELTA(7)-ISOMERASE"/>
    <property type="match status" value="1"/>
</dbReference>
<keyword evidence="5" id="KW-0752">Steroid biosynthesis</keyword>
<dbReference type="PROSITE" id="PS51751">
    <property type="entry name" value="EXPERA"/>
    <property type="match status" value="1"/>
</dbReference>
<dbReference type="GO" id="GO:0016126">
    <property type="term" value="P:sterol biosynthetic process"/>
    <property type="evidence" value="ECO:0007669"/>
    <property type="project" value="UniProtKB-KW"/>
</dbReference>
<evidence type="ECO:0000256" key="3">
    <source>
        <dbReference type="ARBA" id="ARBA00022516"/>
    </source>
</evidence>
<dbReference type="GO" id="GO:0000247">
    <property type="term" value="F:C-8 sterol isomerase activity"/>
    <property type="evidence" value="ECO:0007669"/>
    <property type="project" value="TreeGrafter"/>
</dbReference>
<proteinExistence type="inferred from homology"/>
<keyword evidence="6 13" id="KW-1133">Transmembrane helix</keyword>
<dbReference type="InterPro" id="IPR007905">
    <property type="entry name" value="EBP"/>
</dbReference>
<evidence type="ECO:0000256" key="10">
    <source>
        <dbReference type="ARBA" id="ARBA00023166"/>
    </source>
</evidence>
<dbReference type="AlphaFoldDB" id="A0A3A2ZME9"/>
<evidence type="ECO:0000256" key="11">
    <source>
        <dbReference type="ARBA" id="ARBA00023221"/>
    </source>
</evidence>
<evidence type="ECO:0000256" key="4">
    <source>
        <dbReference type="ARBA" id="ARBA00022692"/>
    </source>
</evidence>
<evidence type="ECO:0000256" key="5">
    <source>
        <dbReference type="ARBA" id="ARBA00022955"/>
    </source>
</evidence>
<evidence type="ECO:0000256" key="13">
    <source>
        <dbReference type="PROSITE-ProRule" id="PRU01087"/>
    </source>
</evidence>
<organism evidence="16 17">
    <name type="scientific">Aspergillus sclerotialis</name>
    <dbReference type="NCBI Taxonomy" id="2070753"/>
    <lineage>
        <taxon>Eukaryota</taxon>
        <taxon>Fungi</taxon>
        <taxon>Dikarya</taxon>
        <taxon>Ascomycota</taxon>
        <taxon>Pezizomycotina</taxon>
        <taxon>Eurotiomycetes</taxon>
        <taxon>Eurotiomycetidae</taxon>
        <taxon>Eurotiales</taxon>
        <taxon>Aspergillaceae</taxon>
        <taxon>Aspergillus</taxon>
        <taxon>Aspergillus subgen. Polypaecilum</taxon>
    </lineage>
</organism>
<accession>A0A3A2ZME9</accession>
<dbReference type="InterPro" id="IPR033118">
    <property type="entry name" value="EXPERA"/>
</dbReference>
<dbReference type="GO" id="GO:0047750">
    <property type="term" value="F:cholestenol delta-isomerase activity"/>
    <property type="evidence" value="ECO:0007669"/>
    <property type="project" value="InterPro"/>
</dbReference>
<feature type="domain" description="EXPERA" evidence="15">
    <location>
        <begin position="54"/>
        <end position="126"/>
    </location>
</feature>
<keyword evidence="12" id="KW-0413">Isomerase</keyword>
<dbReference type="STRING" id="2070753.A0A3A2ZME9"/>
<keyword evidence="11" id="KW-0753">Steroid metabolism</keyword>
<evidence type="ECO:0000259" key="15">
    <source>
        <dbReference type="PROSITE" id="PS51751"/>
    </source>
</evidence>
<evidence type="ECO:0000256" key="14">
    <source>
        <dbReference type="SAM" id="Phobius"/>
    </source>
</evidence>
<feature type="transmembrane region" description="Helical" evidence="14">
    <location>
        <begin position="23"/>
        <end position="47"/>
    </location>
</feature>
<comment type="similarity">
    <text evidence="2">Belongs to the EBP family.</text>
</comment>
<protein>
    <submittedName>
        <fullName evidence="16">EBP domain protein</fullName>
    </submittedName>
</protein>